<evidence type="ECO:0000256" key="4">
    <source>
        <dbReference type="ARBA" id="ARBA00022692"/>
    </source>
</evidence>
<proteinExistence type="inferred from homology"/>
<dbReference type="InterPro" id="IPR045584">
    <property type="entry name" value="Pilin-like"/>
</dbReference>
<keyword evidence="10" id="KW-1185">Reference proteome</keyword>
<dbReference type="InterPro" id="IPR012902">
    <property type="entry name" value="N_methyl_site"/>
</dbReference>
<dbReference type="PANTHER" id="PTHR30093:SF44">
    <property type="entry name" value="TYPE II SECRETION SYSTEM CORE PROTEIN G"/>
    <property type="match status" value="1"/>
</dbReference>
<dbReference type="SUPFAM" id="SSF54523">
    <property type="entry name" value="Pili subunits"/>
    <property type="match status" value="1"/>
</dbReference>
<name>A0A518HFQ4_9BACT</name>
<evidence type="ECO:0000256" key="6">
    <source>
        <dbReference type="ARBA" id="ARBA00023136"/>
    </source>
</evidence>
<reference evidence="9 10" key="1">
    <citation type="submission" date="2019-02" db="EMBL/GenBank/DDBJ databases">
        <title>Deep-cultivation of Planctomycetes and their phenomic and genomic characterization uncovers novel biology.</title>
        <authorList>
            <person name="Wiegand S."/>
            <person name="Jogler M."/>
            <person name="Boedeker C."/>
            <person name="Pinto D."/>
            <person name="Vollmers J."/>
            <person name="Rivas-Marin E."/>
            <person name="Kohn T."/>
            <person name="Peeters S.H."/>
            <person name="Heuer A."/>
            <person name="Rast P."/>
            <person name="Oberbeckmann S."/>
            <person name="Bunk B."/>
            <person name="Jeske O."/>
            <person name="Meyerdierks A."/>
            <person name="Storesund J.E."/>
            <person name="Kallscheuer N."/>
            <person name="Luecker S."/>
            <person name="Lage O.M."/>
            <person name="Pohl T."/>
            <person name="Merkel B.J."/>
            <person name="Hornburger P."/>
            <person name="Mueller R.-W."/>
            <person name="Bruemmer F."/>
            <person name="Labrenz M."/>
            <person name="Spormann A.M."/>
            <person name="Op den Camp H."/>
            <person name="Overmann J."/>
            <person name="Amann R."/>
            <person name="Jetten M.S.M."/>
            <person name="Mascher T."/>
            <person name="Medema M.H."/>
            <person name="Devos D.P."/>
            <person name="Kaster A.-K."/>
            <person name="Ovreas L."/>
            <person name="Rohde M."/>
            <person name="Galperin M.Y."/>
            <person name="Jogler C."/>
        </authorList>
    </citation>
    <scope>NUCLEOTIDE SEQUENCE [LARGE SCALE GENOMIC DNA]</scope>
    <source>
        <strain evidence="9 10">ElP</strain>
        <plasmid evidence="10">pelp_5</plasmid>
    </source>
</reference>
<dbReference type="EMBL" id="CP036431">
    <property type="protein sequence ID" value="QDV39679.1"/>
    <property type="molecule type" value="Genomic_DNA"/>
</dbReference>
<protein>
    <submittedName>
        <fullName evidence="9">Fimbrial protein</fullName>
    </submittedName>
</protein>
<evidence type="ECO:0000256" key="2">
    <source>
        <dbReference type="ARBA" id="ARBA00005233"/>
    </source>
</evidence>
<dbReference type="KEGG" id="tpla:ElP_76510"/>
<feature type="transmembrane region" description="Helical" evidence="8">
    <location>
        <begin position="12"/>
        <end position="34"/>
    </location>
</feature>
<dbReference type="PANTHER" id="PTHR30093">
    <property type="entry name" value="GENERAL SECRETION PATHWAY PROTEIN G"/>
    <property type="match status" value="1"/>
</dbReference>
<gene>
    <name evidence="9" type="primary">fimA</name>
    <name evidence="9" type="ORF">ElP_76510</name>
</gene>
<comment type="subcellular location">
    <subcellularLocation>
        <location evidence="1">Membrane</location>
        <topology evidence="1">Single-pass membrane protein</topology>
    </subcellularLocation>
</comment>
<dbReference type="Pfam" id="PF07963">
    <property type="entry name" value="N_methyl"/>
    <property type="match status" value="1"/>
</dbReference>
<evidence type="ECO:0000256" key="1">
    <source>
        <dbReference type="ARBA" id="ARBA00004167"/>
    </source>
</evidence>
<dbReference type="GO" id="GO:0009289">
    <property type="term" value="C:pilus"/>
    <property type="evidence" value="ECO:0007669"/>
    <property type="project" value="InterPro"/>
</dbReference>
<evidence type="ECO:0000256" key="8">
    <source>
        <dbReference type="SAM" id="Phobius"/>
    </source>
</evidence>
<comment type="similarity">
    <text evidence="2 7">Belongs to the N-Me-Phe pilin family.</text>
</comment>
<keyword evidence="4 8" id="KW-0812">Transmembrane</keyword>
<keyword evidence="5 8" id="KW-1133">Transmembrane helix</keyword>
<dbReference type="GO" id="GO:0016020">
    <property type="term" value="C:membrane"/>
    <property type="evidence" value="ECO:0007669"/>
    <property type="project" value="UniProtKB-SubCell"/>
</dbReference>
<dbReference type="PROSITE" id="PS00409">
    <property type="entry name" value="PROKAR_NTER_METHYL"/>
    <property type="match status" value="1"/>
</dbReference>
<accession>A0A518HFQ4</accession>
<dbReference type="Pfam" id="PF00114">
    <property type="entry name" value="Pilin"/>
    <property type="match status" value="1"/>
</dbReference>
<keyword evidence="9" id="KW-0614">Plasmid</keyword>
<evidence type="ECO:0000256" key="7">
    <source>
        <dbReference type="RuleBase" id="RU000389"/>
    </source>
</evidence>
<dbReference type="AlphaFoldDB" id="A0A518HFQ4"/>
<sequence length="148" mass="15686">MQMSQIVAKPRRGFTLVELAVVVVIIGVLAAFGVPRFLQSVERSKAAEAFAYCSAVRTAQERYHAREGTYASDLTTLDIQAPTPKYFTVGTVAAGSTGELADSWTLTLTRSGSSAGYGAYEVTYTDQGYDAANSTIDAEINPIGGSTT</sequence>
<keyword evidence="6 8" id="KW-0472">Membrane</keyword>
<dbReference type="InterPro" id="IPR001082">
    <property type="entry name" value="Pilin"/>
</dbReference>
<evidence type="ECO:0000313" key="9">
    <source>
        <dbReference type="EMBL" id="QDV39679.1"/>
    </source>
</evidence>
<keyword evidence="7" id="KW-0281">Fimbrium</keyword>
<evidence type="ECO:0000313" key="10">
    <source>
        <dbReference type="Proteomes" id="UP000317835"/>
    </source>
</evidence>
<dbReference type="Proteomes" id="UP000317835">
    <property type="component" value="Plasmid pElP_5"/>
</dbReference>
<dbReference type="Gene3D" id="3.30.700.10">
    <property type="entry name" value="Glycoprotein, Type 4 Pilin"/>
    <property type="match status" value="1"/>
</dbReference>
<dbReference type="GO" id="GO:0007155">
    <property type="term" value="P:cell adhesion"/>
    <property type="evidence" value="ECO:0007669"/>
    <property type="project" value="InterPro"/>
</dbReference>
<keyword evidence="3" id="KW-0488">Methylation</keyword>
<organism evidence="9 10">
    <name type="scientific">Tautonia plasticadhaerens</name>
    <dbReference type="NCBI Taxonomy" id="2527974"/>
    <lineage>
        <taxon>Bacteria</taxon>
        <taxon>Pseudomonadati</taxon>
        <taxon>Planctomycetota</taxon>
        <taxon>Planctomycetia</taxon>
        <taxon>Isosphaerales</taxon>
        <taxon>Isosphaeraceae</taxon>
        <taxon>Tautonia</taxon>
    </lineage>
</organism>
<evidence type="ECO:0000256" key="5">
    <source>
        <dbReference type="ARBA" id="ARBA00022989"/>
    </source>
</evidence>
<geneLocation type="plasmid" evidence="10">
    <name>pelp_5</name>
</geneLocation>
<dbReference type="NCBIfam" id="TIGR02532">
    <property type="entry name" value="IV_pilin_GFxxxE"/>
    <property type="match status" value="1"/>
</dbReference>
<evidence type="ECO:0000256" key="3">
    <source>
        <dbReference type="ARBA" id="ARBA00022481"/>
    </source>
</evidence>